<dbReference type="InterPro" id="IPR019734">
    <property type="entry name" value="TPR_rpt"/>
</dbReference>
<dbReference type="Pfam" id="PF13432">
    <property type="entry name" value="TPR_16"/>
    <property type="match status" value="1"/>
</dbReference>
<dbReference type="Gene3D" id="1.25.40.10">
    <property type="entry name" value="Tetratricopeptide repeat domain"/>
    <property type="match status" value="2"/>
</dbReference>
<evidence type="ECO:0000256" key="3">
    <source>
        <dbReference type="PROSITE-ProRule" id="PRU00339"/>
    </source>
</evidence>
<feature type="signal peptide" evidence="5">
    <location>
        <begin position="1"/>
        <end position="22"/>
    </location>
</feature>
<dbReference type="SUPFAM" id="SSF48452">
    <property type="entry name" value="TPR-like"/>
    <property type="match status" value="1"/>
</dbReference>
<proteinExistence type="predicted"/>
<comment type="caution">
    <text evidence="6">The sequence shown here is derived from an EMBL/GenBank/DDBJ whole genome shotgun (WGS) entry which is preliminary data.</text>
</comment>
<gene>
    <name evidence="6" type="ORF">C7378_3064</name>
</gene>
<evidence type="ECO:0000256" key="2">
    <source>
        <dbReference type="ARBA" id="ARBA00022803"/>
    </source>
</evidence>
<dbReference type="OrthoDB" id="105579at2"/>
<dbReference type="PANTHER" id="PTHR45586:SF1">
    <property type="entry name" value="LIPOPOLYSACCHARIDE ASSEMBLY PROTEIN B"/>
    <property type="match status" value="1"/>
</dbReference>
<keyword evidence="7" id="KW-1185">Reference proteome</keyword>
<reference evidence="6 7" key="1">
    <citation type="submission" date="2019-03" db="EMBL/GenBank/DDBJ databases">
        <title>Genomic Encyclopedia of Type Strains, Phase IV (KMG-IV): sequencing the most valuable type-strain genomes for metagenomic binning, comparative biology and taxonomic classification.</title>
        <authorList>
            <person name="Goeker M."/>
        </authorList>
    </citation>
    <scope>NUCLEOTIDE SEQUENCE [LARGE SCALE GENOMIC DNA]</scope>
    <source>
        <strain evidence="6 7">DSM 103428</strain>
    </source>
</reference>
<dbReference type="Proteomes" id="UP000295210">
    <property type="component" value="Unassembled WGS sequence"/>
</dbReference>
<sequence>MVLSLTRALFLTAMLAALPVAAQEATLQKQLAAEQAARQASNPEEVADSARKLAAVALLHMAQLRQAERAWPQAAVLYQHSLALDSSTEAGAGLTEAQSHLPGGTDLASIDPTEPAGDIPVAAAEKASLQAREQKLRAILASAFTDWGTAEARQQLYPQAVERFHEAEKWDAGTPGLMSDLGNAAFRMGDYAESARALELEVLANPKDQTSQLLLGVSQFSLGNYDAAASAFEPVGTLAMQDPRAASAWAYSLARTKHQEQANRIADKLTAESLQPKELMLVCQIYNVTEDYEQAAQCFRKVGAEDPSIPHTHYLVGAALLRLDRPNDAIPELREELKIAPGNPDAEYYLAYALLETSHRQEAEALLRQVVSEAPGHAQAQYQLGKTMLEDGDASGAIMHLEAAVRLDPEADYMHYQLQTAYRRAGRTGDADRELAVYRELKAQHRAPAPH</sequence>
<keyword evidence="2 3" id="KW-0802">TPR repeat</keyword>
<dbReference type="AlphaFoldDB" id="A0A4R1L1N1"/>
<organism evidence="6 7">
    <name type="scientific">Acidipila rosea</name>
    <dbReference type="NCBI Taxonomy" id="768535"/>
    <lineage>
        <taxon>Bacteria</taxon>
        <taxon>Pseudomonadati</taxon>
        <taxon>Acidobacteriota</taxon>
        <taxon>Terriglobia</taxon>
        <taxon>Terriglobales</taxon>
        <taxon>Acidobacteriaceae</taxon>
        <taxon>Acidipila</taxon>
    </lineage>
</organism>
<dbReference type="PROSITE" id="PS50005">
    <property type="entry name" value="TPR"/>
    <property type="match status" value="1"/>
</dbReference>
<evidence type="ECO:0000256" key="1">
    <source>
        <dbReference type="ARBA" id="ARBA00022737"/>
    </source>
</evidence>
<evidence type="ECO:0000256" key="5">
    <source>
        <dbReference type="SAM" id="SignalP"/>
    </source>
</evidence>
<protein>
    <submittedName>
        <fullName evidence="6">Tetratricopeptide repeat protein</fullName>
    </submittedName>
</protein>
<feature type="chain" id="PRO_5020667868" evidence="5">
    <location>
        <begin position="23"/>
        <end position="451"/>
    </location>
</feature>
<dbReference type="EMBL" id="SMGK01000005">
    <property type="protein sequence ID" value="TCK71774.1"/>
    <property type="molecule type" value="Genomic_DNA"/>
</dbReference>
<dbReference type="InterPro" id="IPR011990">
    <property type="entry name" value="TPR-like_helical_dom_sf"/>
</dbReference>
<dbReference type="SMART" id="SM00028">
    <property type="entry name" value="TPR"/>
    <property type="match status" value="6"/>
</dbReference>
<accession>A0A4R1L1N1</accession>
<evidence type="ECO:0000256" key="4">
    <source>
        <dbReference type="SAM" id="MobiDB-lite"/>
    </source>
</evidence>
<keyword evidence="1" id="KW-0677">Repeat</keyword>
<keyword evidence="5" id="KW-0732">Signal</keyword>
<evidence type="ECO:0000313" key="7">
    <source>
        <dbReference type="Proteomes" id="UP000295210"/>
    </source>
</evidence>
<feature type="repeat" description="TPR" evidence="3">
    <location>
        <begin position="378"/>
        <end position="411"/>
    </location>
</feature>
<dbReference type="Pfam" id="PF14559">
    <property type="entry name" value="TPR_19"/>
    <property type="match status" value="1"/>
</dbReference>
<dbReference type="InterPro" id="IPR051012">
    <property type="entry name" value="CellSynth/LPSAsmb/PSIAsmb"/>
</dbReference>
<evidence type="ECO:0000313" key="6">
    <source>
        <dbReference type="EMBL" id="TCK71774.1"/>
    </source>
</evidence>
<feature type="region of interest" description="Disordered" evidence="4">
    <location>
        <begin position="96"/>
        <end position="117"/>
    </location>
</feature>
<name>A0A4R1L1N1_9BACT</name>
<dbReference type="PANTHER" id="PTHR45586">
    <property type="entry name" value="TPR REPEAT-CONTAINING PROTEIN PA4667"/>
    <property type="match status" value="1"/>
</dbReference>
<dbReference type="RefSeq" id="WP_131998581.1">
    <property type="nucleotide sequence ID" value="NZ_SMGK01000005.1"/>
</dbReference>